<comment type="pathway">
    <text evidence="1 4">Quinol/quinone metabolism; menaquinone biosynthesis.</text>
</comment>
<dbReference type="AlphaFoldDB" id="A0A519BCU8"/>
<dbReference type="Pfam" id="PF02621">
    <property type="entry name" value="VitK2_biosynth"/>
    <property type="match status" value="1"/>
</dbReference>
<dbReference type="Proteomes" id="UP000320813">
    <property type="component" value="Unassembled WGS sequence"/>
</dbReference>
<organism evidence="5 6">
    <name type="scientific">Candidatus Acidulodesulfobacterium ferriphilum</name>
    <dbReference type="NCBI Taxonomy" id="2597223"/>
    <lineage>
        <taxon>Bacteria</taxon>
        <taxon>Deltaproteobacteria</taxon>
        <taxon>Candidatus Acidulodesulfobacterales</taxon>
        <taxon>Candidatus Acidulodesulfobacterium</taxon>
    </lineage>
</organism>
<gene>
    <name evidence="4" type="primary">mqnA</name>
    <name evidence="5" type="ORF">EVJ47_02210</name>
</gene>
<dbReference type="UniPathway" id="UPA00079"/>
<evidence type="ECO:0000313" key="6">
    <source>
        <dbReference type="Proteomes" id="UP000320813"/>
    </source>
</evidence>
<reference evidence="5 6" key="1">
    <citation type="submission" date="2019-01" db="EMBL/GenBank/DDBJ databases">
        <title>Insights into ecological role of a new deltaproteobacterial order Candidatus Sinidesulfobacterales (Sva0485) by metagenomics and metatranscriptomics.</title>
        <authorList>
            <person name="Tan S."/>
            <person name="Liu J."/>
            <person name="Fang Y."/>
            <person name="Hedlund B.P."/>
            <person name="Lian Z.H."/>
            <person name="Huang L.Y."/>
            <person name="Li J.T."/>
            <person name="Huang L.N."/>
            <person name="Li W.J."/>
            <person name="Jiang H.C."/>
            <person name="Dong H.L."/>
            <person name="Shu W.S."/>
        </authorList>
    </citation>
    <scope>NUCLEOTIDE SEQUENCE [LARGE SCALE GENOMIC DNA]</scope>
    <source>
        <strain evidence="5">AP3</strain>
    </source>
</reference>
<comment type="caution">
    <text evidence="5">The sequence shown here is derived from an EMBL/GenBank/DDBJ whole genome shotgun (WGS) entry which is preliminary data.</text>
</comment>
<dbReference type="InterPro" id="IPR003773">
    <property type="entry name" value="Menaquinone_biosynth"/>
</dbReference>
<comment type="function">
    <text evidence="4">Catalyzes the dehydration of chorismate into 3-[(1-carboxyvinyl)oxy]benzoate, a step in the biosynthesis of menaquinone (MK, vitamin K2).</text>
</comment>
<dbReference type="PANTHER" id="PTHR37690:SF1">
    <property type="entry name" value="CHORISMATE DEHYDRATASE"/>
    <property type="match status" value="1"/>
</dbReference>
<dbReference type="SUPFAM" id="SSF53850">
    <property type="entry name" value="Periplasmic binding protein-like II"/>
    <property type="match status" value="1"/>
</dbReference>
<keyword evidence="2 4" id="KW-0474">Menaquinone biosynthesis</keyword>
<evidence type="ECO:0000256" key="2">
    <source>
        <dbReference type="ARBA" id="ARBA00022428"/>
    </source>
</evidence>
<dbReference type="Gene3D" id="3.40.190.10">
    <property type="entry name" value="Periplasmic binding protein-like II"/>
    <property type="match status" value="2"/>
</dbReference>
<protein>
    <recommendedName>
        <fullName evidence="4">Chorismate dehydratase</fullName>
        <ecNumber evidence="4">4.2.1.151</ecNumber>
    </recommendedName>
    <alternativeName>
        <fullName evidence="4">Menaquinone biosynthetic enzyme MqnA</fullName>
    </alternativeName>
</protein>
<proteinExistence type="inferred from homology"/>
<dbReference type="EC" id="4.2.1.151" evidence="4"/>
<name>A0A519BCU8_9DELT</name>
<comment type="catalytic activity">
    <reaction evidence="4">
        <text>chorismate = 3-[(1-carboxyvinyl)-oxy]benzoate + H2O</text>
        <dbReference type="Rhea" id="RHEA:40051"/>
        <dbReference type="ChEBI" id="CHEBI:15377"/>
        <dbReference type="ChEBI" id="CHEBI:29748"/>
        <dbReference type="ChEBI" id="CHEBI:76981"/>
        <dbReference type="EC" id="4.2.1.151"/>
    </reaction>
</comment>
<dbReference type="HAMAP" id="MF_00995">
    <property type="entry name" value="MqnA"/>
    <property type="match status" value="1"/>
</dbReference>
<dbReference type="PANTHER" id="PTHR37690">
    <property type="entry name" value="CHORISMATE DEHYDRATASE"/>
    <property type="match status" value="1"/>
</dbReference>
<dbReference type="GO" id="GO:0009234">
    <property type="term" value="P:menaquinone biosynthetic process"/>
    <property type="evidence" value="ECO:0007669"/>
    <property type="project" value="UniProtKB-UniRule"/>
</dbReference>
<keyword evidence="3 4" id="KW-0456">Lyase</keyword>
<evidence type="ECO:0000256" key="4">
    <source>
        <dbReference type="HAMAP-Rule" id="MF_00995"/>
    </source>
</evidence>
<accession>A0A519BCU8</accession>
<evidence type="ECO:0000313" key="5">
    <source>
        <dbReference type="EMBL" id="RZD15105.1"/>
    </source>
</evidence>
<evidence type="ECO:0000256" key="3">
    <source>
        <dbReference type="ARBA" id="ARBA00023239"/>
    </source>
</evidence>
<dbReference type="EMBL" id="SGBD01000001">
    <property type="protein sequence ID" value="RZD15105.1"/>
    <property type="molecule type" value="Genomic_DNA"/>
</dbReference>
<comment type="similarity">
    <text evidence="4">Belongs to the MqnA/MqnD family. MqnA subfamily.</text>
</comment>
<dbReference type="GO" id="GO:0016836">
    <property type="term" value="F:hydro-lyase activity"/>
    <property type="evidence" value="ECO:0007669"/>
    <property type="project" value="UniProtKB-UniRule"/>
</dbReference>
<dbReference type="InterPro" id="IPR030868">
    <property type="entry name" value="MqnA"/>
</dbReference>
<evidence type="ECO:0000256" key="1">
    <source>
        <dbReference type="ARBA" id="ARBA00004863"/>
    </source>
</evidence>
<sequence>MIYIGEINYLNVYPIYYFLKKEIKIHPELNFLEFIYGTPAFLNKGLKLGDIDISPSSSSYYILNYKSSVLFPDLSISSQKTVKSIYLFSQKPIEDFNKGEAIYITPETLTSLNLLKVLLVEIYKLDFNNLNFVTLPSSDKFELKTEFNGSKMNGKNFLHIGNNALKYRKFIPEGYFAYDLADLWYKFTGFPFVFALFILRKDAYDKKKIEFEILYRYLIKSKENAARGFKEAALSVLKLDEYKFISYEELINYWTDCLSFDFGEREIAGFKLYCELLYKNRLIDSFPALNFVNFA</sequence>